<proteinExistence type="predicted"/>
<dbReference type="Proteomes" id="UP000309033">
    <property type="component" value="Unassembled WGS sequence"/>
</dbReference>
<name>A0A5R8Z8T0_9ACTN</name>
<accession>A0A5R8Z8T0</accession>
<reference evidence="2" key="1">
    <citation type="submission" date="2019-05" db="EMBL/GenBank/DDBJ databases">
        <title>Isolation, diversity and antifungal activity of Actinobacteria from wheat.</title>
        <authorList>
            <person name="Yu B."/>
        </authorList>
    </citation>
    <scope>NUCLEOTIDE SEQUENCE [LARGE SCALE GENOMIC DNA]</scope>
    <source>
        <strain evidence="2">NEAU-HEGS1-5</strain>
    </source>
</reference>
<evidence type="ECO:0000313" key="2">
    <source>
        <dbReference type="EMBL" id="TLP62192.1"/>
    </source>
</evidence>
<comment type="caution">
    <text evidence="2">The sequence shown here is derived from an EMBL/GenBank/DDBJ whole genome shotgun (WGS) entry which is preliminary data.</text>
</comment>
<dbReference type="PROSITE" id="PS51318">
    <property type="entry name" value="TAT"/>
    <property type="match status" value="1"/>
</dbReference>
<keyword evidence="3" id="KW-1185">Reference proteome</keyword>
<feature type="region of interest" description="Disordered" evidence="1">
    <location>
        <begin position="46"/>
        <end position="115"/>
    </location>
</feature>
<feature type="compositionally biased region" description="Low complexity" evidence="1">
    <location>
        <begin position="87"/>
        <end position="98"/>
    </location>
</feature>
<evidence type="ECO:0000313" key="3">
    <source>
        <dbReference type="Proteomes" id="UP000309033"/>
    </source>
</evidence>
<sequence length="115" mass="12001">MCENRAGDAASELTRRRFIQFSGLAGAGVLAGAGLLADGGHALAVPPPSLVKGPDPKECGKTSDSDSRRRSGISTSCTSIWHGHAGSPGTTSPRRTTWPPGPWRTGRTRACRYAV</sequence>
<evidence type="ECO:0000256" key="1">
    <source>
        <dbReference type="SAM" id="MobiDB-lite"/>
    </source>
</evidence>
<protein>
    <submittedName>
        <fullName evidence="2">Twin-arginine translocation signal domain-containing protein</fullName>
    </submittedName>
</protein>
<organism evidence="2 3">
    <name type="scientific">Microbispora triticiradicis</name>
    <dbReference type="NCBI Taxonomy" id="2200763"/>
    <lineage>
        <taxon>Bacteria</taxon>
        <taxon>Bacillati</taxon>
        <taxon>Actinomycetota</taxon>
        <taxon>Actinomycetes</taxon>
        <taxon>Streptosporangiales</taxon>
        <taxon>Streptosporangiaceae</taxon>
        <taxon>Microbispora</taxon>
    </lineage>
</organism>
<gene>
    <name evidence="2" type="ORF">FED44_09510</name>
</gene>
<feature type="compositionally biased region" description="Basic and acidic residues" evidence="1">
    <location>
        <begin position="54"/>
        <end position="69"/>
    </location>
</feature>
<dbReference type="InterPro" id="IPR019546">
    <property type="entry name" value="TAT_signal_bac_arc"/>
</dbReference>
<feature type="compositionally biased region" description="Basic residues" evidence="1">
    <location>
        <begin position="106"/>
        <end position="115"/>
    </location>
</feature>
<dbReference type="InterPro" id="IPR006311">
    <property type="entry name" value="TAT_signal"/>
</dbReference>
<dbReference type="AlphaFoldDB" id="A0A5R8Z8T0"/>
<dbReference type="EMBL" id="VANP01000003">
    <property type="protein sequence ID" value="TLP62192.1"/>
    <property type="molecule type" value="Genomic_DNA"/>
</dbReference>
<dbReference type="NCBIfam" id="TIGR01409">
    <property type="entry name" value="TAT_signal_seq"/>
    <property type="match status" value="1"/>
</dbReference>